<evidence type="ECO:0008006" key="5">
    <source>
        <dbReference type="Google" id="ProtNLM"/>
    </source>
</evidence>
<dbReference type="Gene3D" id="3.40.30.10">
    <property type="entry name" value="Glutaredoxin"/>
    <property type="match status" value="1"/>
</dbReference>
<organism evidence="3 4">
    <name type="scientific">Bullifex porci</name>
    <dbReference type="NCBI Taxonomy" id="2606638"/>
    <lineage>
        <taxon>Bacteria</taxon>
        <taxon>Pseudomonadati</taxon>
        <taxon>Spirochaetota</taxon>
        <taxon>Spirochaetia</taxon>
        <taxon>Spirochaetales</taxon>
        <taxon>Spirochaetaceae</taxon>
        <taxon>Bullifex</taxon>
    </lineage>
</organism>
<proteinExistence type="inferred from homology"/>
<dbReference type="InterPro" id="IPR006660">
    <property type="entry name" value="Arsenate_reductase-like"/>
</dbReference>
<comment type="similarity">
    <text evidence="1 2">Belongs to the ArsC family.</text>
</comment>
<sequence>MLQIIGTPKCRETQKAIRWCKERRIDFQFINLSEKKLSEKEYESIFRSSEPEEYIDSEGAYYKKNGYAWRDFNPQEEVVDHPELLKTPILRYKMKTHSGFDDSFILEGQS</sequence>
<evidence type="ECO:0000313" key="3">
    <source>
        <dbReference type="EMBL" id="MSU06525.1"/>
    </source>
</evidence>
<dbReference type="PANTHER" id="PTHR30041">
    <property type="entry name" value="ARSENATE REDUCTASE"/>
    <property type="match status" value="1"/>
</dbReference>
<dbReference type="EMBL" id="VUNN01000012">
    <property type="protein sequence ID" value="MSU06525.1"/>
    <property type="molecule type" value="Genomic_DNA"/>
</dbReference>
<evidence type="ECO:0000313" key="4">
    <source>
        <dbReference type="Proteomes" id="UP000460549"/>
    </source>
</evidence>
<dbReference type="PROSITE" id="PS51353">
    <property type="entry name" value="ARSC"/>
    <property type="match status" value="1"/>
</dbReference>
<evidence type="ECO:0000256" key="1">
    <source>
        <dbReference type="ARBA" id="ARBA00007198"/>
    </source>
</evidence>
<keyword evidence="4" id="KW-1185">Reference proteome</keyword>
<dbReference type="AlphaFoldDB" id="A0A7X2PCR0"/>
<reference evidence="3 4" key="1">
    <citation type="submission" date="2019-08" db="EMBL/GenBank/DDBJ databases">
        <title>In-depth cultivation of the pig gut microbiome towards novel bacterial diversity and tailored functional studies.</title>
        <authorList>
            <person name="Wylensek D."/>
            <person name="Hitch T.C.A."/>
            <person name="Clavel T."/>
        </authorList>
    </citation>
    <scope>NUCLEOTIDE SEQUENCE [LARGE SCALE GENOMIC DNA]</scope>
    <source>
        <strain evidence="3 4">NM-380-WT-3C1</strain>
    </source>
</reference>
<dbReference type="Proteomes" id="UP000460549">
    <property type="component" value="Unassembled WGS sequence"/>
</dbReference>
<dbReference type="SUPFAM" id="SSF52833">
    <property type="entry name" value="Thioredoxin-like"/>
    <property type="match status" value="1"/>
</dbReference>
<comment type="caution">
    <text evidence="3">The sequence shown here is derived from an EMBL/GenBank/DDBJ whole genome shotgun (WGS) entry which is preliminary data.</text>
</comment>
<dbReference type="InterPro" id="IPR036249">
    <property type="entry name" value="Thioredoxin-like_sf"/>
</dbReference>
<dbReference type="RefSeq" id="WP_154425496.1">
    <property type="nucleotide sequence ID" value="NZ_JAQYGB010000014.1"/>
</dbReference>
<dbReference type="PANTHER" id="PTHR30041:SF8">
    <property type="entry name" value="PROTEIN YFFB"/>
    <property type="match status" value="1"/>
</dbReference>
<accession>A0A7X2PCR0</accession>
<evidence type="ECO:0000256" key="2">
    <source>
        <dbReference type="PROSITE-ProRule" id="PRU01282"/>
    </source>
</evidence>
<protein>
    <recommendedName>
        <fullName evidence="5">Arsenate reductase</fullName>
    </recommendedName>
</protein>
<name>A0A7X2PCR0_9SPIO</name>
<gene>
    <name evidence="3" type="ORF">FYJ80_06990</name>
</gene>